<reference evidence="1 2" key="1">
    <citation type="submission" date="2021-01" db="EMBL/GenBank/DDBJ databases">
        <title>Whole genome shotgun sequence of Actinoplanes humidus NBRC 14915.</title>
        <authorList>
            <person name="Komaki H."/>
            <person name="Tamura T."/>
        </authorList>
    </citation>
    <scope>NUCLEOTIDE SEQUENCE [LARGE SCALE GENOMIC DNA]</scope>
    <source>
        <strain evidence="1 2">NBRC 14915</strain>
    </source>
</reference>
<comment type="caution">
    <text evidence="1">The sequence shown here is derived from an EMBL/GenBank/DDBJ whole genome shotgun (WGS) entry which is preliminary data.</text>
</comment>
<evidence type="ECO:0000313" key="2">
    <source>
        <dbReference type="Proteomes" id="UP000603200"/>
    </source>
</evidence>
<dbReference type="EMBL" id="BOMN01000032">
    <property type="protein sequence ID" value="GIE19761.1"/>
    <property type="molecule type" value="Genomic_DNA"/>
</dbReference>
<name>A0ABQ3ZME5_9ACTN</name>
<accession>A0ABQ3ZME5</accession>
<evidence type="ECO:0008006" key="3">
    <source>
        <dbReference type="Google" id="ProtNLM"/>
    </source>
</evidence>
<dbReference type="InterPro" id="IPR009241">
    <property type="entry name" value="HigB-like"/>
</dbReference>
<keyword evidence="2" id="KW-1185">Reference proteome</keyword>
<sequence length="118" mass="13592">MPVKTWDFYKTAAGAVPVHKELDKHKLNAMELAKLQTIMDRIAEGRAQPKDVKSLRDGVLEVRVRVGKRQLRMTYAEGGDGLILLALHFFQKQRQVEATHIDLAVSRLEDWRSRTPNW</sequence>
<organism evidence="1 2">
    <name type="scientific">Winogradskya humida</name>
    <dbReference type="NCBI Taxonomy" id="113566"/>
    <lineage>
        <taxon>Bacteria</taxon>
        <taxon>Bacillati</taxon>
        <taxon>Actinomycetota</taxon>
        <taxon>Actinomycetes</taxon>
        <taxon>Micromonosporales</taxon>
        <taxon>Micromonosporaceae</taxon>
        <taxon>Winogradskya</taxon>
    </lineage>
</organism>
<dbReference type="Proteomes" id="UP000603200">
    <property type="component" value="Unassembled WGS sequence"/>
</dbReference>
<dbReference type="Pfam" id="PF05973">
    <property type="entry name" value="Gp49"/>
    <property type="match status" value="1"/>
</dbReference>
<protein>
    <recommendedName>
        <fullName evidence="3">Type II toxin-antitoxin system RelE/ParE family toxin</fullName>
    </recommendedName>
</protein>
<proteinExistence type="predicted"/>
<evidence type="ECO:0000313" key="1">
    <source>
        <dbReference type="EMBL" id="GIE19761.1"/>
    </source>
</evidence>
<gene>
    <name evidence="1" type="ORF">Ahu01nite_028630</name>
</gene>